<feature type="modified residue" description="N6-(pyridoxal phosphate)lysine" evidence="5">
    <location>
        <position position="250"/>
    </location>
</feature>
<feature type="binding site" evidence="5">
    <location>
        <begin position="106"/>
        <end position="107"/>
    </location>
    <ligand>
        <name>pyridoxal 5'-phosphate</name>
        <dbReference type="ChEBI" id="CHEBI:597326"/>
    </ligand>
</feature>
<comment type="pathway">
    <text evidence="5">Amino-acid biosynthesis; L-arginine biosynthesis; N(2)-acetyl-L-ornithine from L-glutamate: step 4/4.</text>
</comment>
<dbReference type="EMBL" id="CP059572">
    <property type="protein sequence ID" value="QXJ20055.1"/>
    <property type="molecule type" value="Genomic_DNA"/>
</dbReference>
<dbReference type="Proteomes" id="UP001049518">
    <property type="component" value="Chromosome"/>
</dbReference>
<sequence length="402" mass="40977">MSAAGLRRRYEAAFMPNYGVPPLALVRGEGCRVVDADGREYLDLIAGIAVSSLGHGHPALVEAVSSQVAALAHTSNLFLHEPEVLLAERLLDLLGGGGRVFLTNSGTEANECALKLAIKYGRASGRTYFVAAENGFHGRSMGALALTGKAAIREPFGPHALDVRFVPYGDADALKAAVDDDCAAVFLEPTQGEAGVVPPPDGYFAAAREICDSTGALFVADEIQSGIGRTGTWFAFQHEDARPDVLTLAKGLGGGLPIGACVAFGPHGGIFAKGDHGSTFGGNPVGAAAALAVLTTIERDGLLANAAAVGDTLAGGLAAIDHPLLAGVRGRGLWRAAVLTGPHAPAVEAAARDAGFLINALQPDALRIAPPLVLTAAQAESFTAAFPAILDAAAGTPTAKEK</sequence>
<evidence type="ECO:0000256" key="4">
    <source>
        <dbReference type="ARBA" id="ARBA00022898"/>
    </source>
</evidence>
<protein>
    <recommendedName>
        <fullName evidence="5">Acetylornithine aminotransferase</fullName>
        <shortName evidence="5">ACOAT</shortName>
        <ecNumber evidence="5">2.6.1.11</ecNumber>
    </recommendedName>
</protein>
<keyword evidence="5" id="KW-0963">Cytoplasm</keyword>
<evidence type="ECO:0000313" key="7">
    <source>
        <dbReference type="Proteomes" id="UP001049518"/>
    </source>
</evidence>
<dbReference type="InterPro" id="IPR015424">
    <property type="entry name" value="PyrdxlP-dep_Trfase"/>
</dbReference>
<dbReference type="PANTHER" id="PTHR11986:SF79">
    <property type="entry name" value="ACETYLORNITHINE AMINOTRANSFERASE, MITOCHONDRIAL"/>
    <property type="match status" value="1"/>
</dbReference>
<evidence type="ECO:0000256" key="1">
    <source>
        <dbReference type="ARBA" id="ARBA00022576"/>
    </source>
</evidence>
<evidence type="ECO:0000256" key="2">
    <source>
        <dbReference type="ARBA" id="ARBA00022605"/>
    </source>
</evidence>
<feature type="binding site" evidence="5">
    <location>
        <position position="139"/>
    </location>
    <ligand>
        <name>N(2)-acetyl-L-ornithine</name>
        <dbReference type="ChEBI" id="CHEBI:57805"/>
    </ligand>
</feature>
<feature type="binding site" evidence="5">
    <location>
        <position position="136"/>
    </location>
    <ligand>
        <name>pyridoxal 5'-phosphate</name>
        <dbReference type="ChEBI" id="CHEBI:597326"/>
    </ligand>
</feature>
<dbReference type="NCBIfam" id="TIGR00707">
    <property type="entry name" value="argD"/>
    <property type="match status" value="1"/>
</dbReference>
<dbReference type="CDD" id="cd00610">
    <property type="entry name" value="OAT_like"/>
    <property type="match status" value="1"/>
</dbReference>
<comment type="similarity">
    <text evidence="5">Belongs to the class-III pyridoxal-phosphate-dependent aminotransferase family. ArgD subfamily.</text>
</comment>
<dbReference type="InterPro" id="IPR049704">
    <property type="entry name" value="Aminotrans_3_PPA_site"/>
</dbReference>
<feature type="binding site" evidence="5">
    <location>
        <position position="278"/>
    </location>
    <ligand>
        <name>N(2)-acetyl-L-ornithine</name>
        <dbReference type="ChEBI" id="CHEBI:57805"/>
    </ligand>
</feature>
<comment type="miscellaneous">
    <text evidence="5">May also have succinyldiaminopimelate aminotransferase activity, thus carrying out the corresponding step in lysine biosynthesis.</text>
</comment>
<keyword evidence="4 5" id="KW-0663">Pyridoxal phosphate</keyword>
<dbReference type="SUPFAM" id="SSF53383">
    <property type="entry name" value="PLP-dependent transferases"/>
    <property type="match status" value="1"/>
</dbReference>
<keyword evidence="7" id="KW-1185">Reference proteome</keyword>
<dbReference type="InterPro" id="IPR050103">
    <property type="entry name" value="Class-III_PLP-dep_AT"/>
</dbReference>
<dbReference type="NCBIfam" id="NF002874">
    <property type="entry name" value="PRK03244.1"/>
    <property type="match status" value="1"/>
</dbReference>
<feature type="binding site" evidence="5">
    <location>
        <begin position="221"/>
        <end position="224"/>
    </location>
    <ligand>
        <name>pyridoxal 5'-phosphate</name>
        <dbReference type="ChEBI" id="CHEBI:597326"/>
    </ligand>
</feature>
<accession>A0ABX8QND7</accession>
<proteinExistence type="inferred from homology"/>
<dbReference type="PANTHER" id="PTHR11986">
    <property type="entry name" value="AMINOTRANSFERASE CLASS III"/>
    <property type="match status" value="1"/>
</dbReference>
<dbReference type="HAMAP" id="MF_01107">
    <property type="entry name" value="ArgD_aminotrans_3"/>
    <property type="match status" value="1"/>
</dbReference>
<gene>
    <name evidence="5" type="primary">argD</name>
    <name evidence="6" type="ORF">AGRA3207_000699</name>
</gene>
<name>A0ABX8QND7_9ACTN</name>
<reference evidence="6" key="1">
    <citation type="submission" date="2020-07" db="EMBL/GenBank/DDBJ databases">
        <authorList>
            <person name="Tarantini F.S."/>
            <person name="Hong K.W."/>
            <person name="Chan K.G."/>
        </authorList>
    </citation>
    <scope>NUCLEOTIDE SEQUENCE</scope>
    <source>
        <strain evidence="6">32-07</strain>
    </source>
</reference>
<comment type="catalytic activity">
    <reaction evidence="5">
        <text>N(2)-acetyl-L-ornithine + 2-oxoglutarate = N-acetyl-L-glutamate 5-semialdehyde + L-glutamate</text>
        <dbReference type="Rhea" id="RHEA:18049"/>
        <dbReference type="ChEBI" id="CHEBI:16810"/>
        <dbReference type="ChEBI" id="CHEBI:29123"/>
        <dbReference type="ChEBI" id="CHEBI:29985"/>
        <dbReference type="ChEBI" id="CHEBI:57805"/>
        <dbReference type="EC" id="2.6.1.11"/>
    </reaction>
</comment>
<dbReference type="InterPro" id="IPR015421">
    <property type="entry name" value="PyrdxlP-dep_Trfase_major"/>
</dbReference>
<keyword evidence="5" id="KW-0055">Arginine biosynthesis</keyword>
<dbReference type="Gene3D" id="3.40.640.10">
    <property type="entry name" value="Type I PLP-dependent aspartate aminotransferase-like (Major domain)"/>
    <property type="match status" value="1"/>
</dbReference>
<dbReference type="Pfam" id="PF00202">
    <property type="entry name" value="Aminotran_3"/>
    <property type="match status" value="1"/>
</dbReference>
<organism evidence="6 7">
    <name type="scientific">Actinomadura graeca</name>
    <dbReference type="NCBI Taxonomy" id="2750812"/>
    <lineage>
        <taxon>Bacteria</taxon>
        <taxon>Bacillati</taxon>
        <taxon>Actinomycetota</taxon>
        <taxon>Actinomycetes</taxon>
        <taxon>Streptosporangiales</taxon>
        <taxon>Thermomonosporaceae</taxon>
        <taxon>Actinomadura</taxon>
    </lineage>
</organism>
<comment type="subunit">
    <text evidence="5">Homodimer.</text>
</comment>
<evidence type="ECO:0000313" key="6">
    <source>
        <dbReference type="EMBL" id="QXJ20055.1"/>
    </source>
</evidence>
<evidence type="ECO:0000256" key="3">
    <source>
        <dbReference type="ARBA" id="ARBA00022679"/>
    </source>
</evidence>
<dbReference type="InterPro" id="IPR004636">
    <property type="entry name" value="AcOrn/SuccOrn_fam"/>
</dbReference>
<dbReference type="RefSeq" id="WP_231333107.1">
    <property type="nucleotide sequence ID" value="NZ_CP059572.1"/>
</dbReference>
<dbReference type="InterPro" id="IPR015422">
    <property type="entry name" value="PyrdxlP-dep_Trfase_small"/>
</dbReference>
<dbReference type="InterPro" id="IPR005814">
    <property type="entry name" value="Aminotrans_3"/>
</dbReference>
<dbReference type="EC" id="2.6.1.11" evidence="5"/>
<comment type="cofactor">
    <cofactor evidence="5">
        <name>pyridoxal 5'-phosphate</name>
        <dbReference type="ChEBI" id="CHEBI:597326"/>
    </cofactor>
    <text evidence="5">Binds 1 pyridoxal phosphate per subunit.</text>
</comment>
<evidence type="ECO:0000256" key="5">
    <source>
        <dbReference type="HAMAP-Rule" id="MF_01107"/>
    </source>
</evidence>
<keyword evidence="3 5" id="KW-0808">Transferase</keyword>
<dbReference type="PIRSF" id="PIRSF000521">
    <property type="entry name" value="Transaminase_4ab_Lys_Orn"/>
    <property type="match status" value="1"/>
</dbReference>
<dbReference type="Gene3D" id="3.90.1150.10">
    <property type="entry name" value="Aspartate Aminotransferase, domain 1"/>
    <property type="match status" value="1"/>
</dbReference>
<keyword evidence="1 5" id="KW-0032">Aminotransferase</keyword>
<dbReference type="PROSITE" id="PS00600">
    <property type="entry name" value="AA_TRANSFER_CLASS_3"/>
    <property type="match status" value="1"/>
</dbReference>
<keyword evidence="2 5" id="KW-0028">Amino-acid biosynthesis</keyword>
<comment type="subcellular location">
    <subcellularLocation>
        <location evidence="5">Cytoplasm</location>
    </subcellularLocation>
</comment>
<feature type="binding site" evidence="5">
    <location>
        <position position="279"/>
    </location>
    <ligand>
        <name>pyridoxal 5'-phosphate</name>
        <dbReference type="ChEBI" id="CHEBI:597326"/>
    </ligand>
</feature>
<dbReference type="GO" id="GO:0003992">
    <property type="term" value="F:N2-acetyl-L-ornithine:2-oxoglutarate 5-aminotransferase activity"/>
    <property type="evidence" value="ECO:0007669"/>
    <property type="project" value="UniProtKB-EC"/>
</dbReference>